<evidence type="ECO:0000313" key="13">
    <source>
        <dbReference type="Proteomes" id="UP001156882"/>
    </source>
</evidence>
<dbReference type="InterPro" id="IPR002528">
    <property type="entry name" value="MATE_fam"/>
</dbReference>
<evidence type="ECO:0000256" key="2">
    <source>
        <dbReference type="ARBA" id="ARBA00022448"/>
    </source>
</evidence>
<keyword evidence="13" id="KW-1185">Reference proteome</keyword>
<feature type="transmembrane region" description="Helical" evidence="11">
    <location>
        <begin position="380"/>
        <end position="400"/>
    </location>
</feature>
<evidence type="ECO:0000256" key="4">
    <source>
        <dbReference type="ARBA" id="ARBA00022475"/>
    </source>
</evidence>
<keyword evidence="6 11" id="KW-1133">Transmembrane helix</keyword>
<evidence type="ECO:0000256" key="8">
    <source>
        <dbReference type="ARBA" id="ARBA00023136"/>
    </source>
</evidence>
<feature type="transmembrane region" description="Helical" evidence="11">
    <location>
        <begin position="442"/>
        <end position="464"/>
    </location>
</feature>
<evidence type="ECO:0000313" key="12">
    <source>
        <dbReference type="EMBL" id="GLS23484.1"/>
    </source>
</evidence>
<proteinExistence type="predicted"/>
<evidence type="ECO:0000256" key="6">
    <source>
        <dbReference type="ARBA" id="ARBA00022989"/>
    </source>
</evidence>
<dbReference type="PANTHER" id="PTHR43298">
    <property type="entry name" value="MULTIDRUG RESISTANCE PROTEIN NORM-RELATED"/>
    <property type="match status" value="1"/>
</dbReference>
<feature type="transmembrane region" description="Helical" evidence="11">
    <location>
        <begin position="150"/>
        <end position="168"/>
    </location>
</feature>
<dbReference type="Proteomes" id="UP001156882">
    <property type="component" value="Unassembled WGS sequence"/>
</dbReference>
<dbReference type="InterPro" id="IPR048279">
    <property type="entry name" value="MdtK-like"/>
</dbReference>
<keyword evidence="5 11" id="KW-0812">Transmembrane</keyword>
<dbReference type="NCBIfam" id="TIGR00797">
    <property type="entry name" value="matE"/>
    <property type="match status" value="1"/>
</dbReference>
<feature type="transmembrane region" description="Helical" evidence="11">
    <location>
        <begin position="220"/>
        <end position="239"/>
    </location>
</feature>
<feature type="transmembrane region" description="Helical" evidence="11">
    <location>
        <begin position="114"/>
        <end position="138"/>
    </location>
</feature>
<evidence type="ECO:0000256" key="9">
    <source>
        <dbReference type="ARBA" id="ARBA00031636"/>
    </source>
</evidence>
<comment type="caution">
    <text evidence="12">The sequence shown here is derived from an EMBL/GenBank/DDBJ whole genome shotgun (WGS) entry which is preliminary data.</text>
</comment>
<feature type="transmembrane region" description="Helical" evidence="11">
    <location>
        <begin position="292"/>
        <end position="316"/>
    </location>
</feature>
<name>A0ABQ6CTN4_9HYPH</name>
<evidence type="ECO:0000256" key="10">
    <source>
        <dbReference type="SAM" id="MobiDB-lite"/>
    </source>
</evidence>
<evidence type="ECO:0000256" key="5">
    <source>
        <dbReference type="ARBA" id="ARBA00022692"/>
    </source>
</evidence>
<sequence>METTMGTVSPHSGPQAGRGSNQSWSKEALATLILAWPLILTNLVELALTTTNLALMREIGPLATAAVTLANNLFFFFAICGLGVVTAVTPLVASSLGARDSAPDDIRRTMQQGLWAAAIVSFPGLVCLLNGEAILLLLRQDPTIAREAAHYLHGLAWSLPAFIGYIALRSTAAAMGKPRAALWAALGAIIINAVLAWGLTFGHLGLPELGSPGAGIATGIATWAMFLLLAASLAFLPKFRRYRLFHRFGQPDFERLGRIFRLGIPIAVTLLFEVAVFNTAAILMGMLGETDLAAHGIAIQIASVSFMVPLGLGQAATVRVGMAYGARDRLAATRSGWTAYAMGVGFMASMAVLMLTAPHLLIAGFIDLSNPANQVVVERAALFLVFAGLFQIVDGAQVVASGMLRGLHDTTAPMLIAGFGYWVAGLPLGVLLAFHFGFGGSGIWLGLVSGLAVVAVLMTSRWMMRDRLKMAH</sequence>
<feature type="transmembrane region" description="Helical" evidence="11">
    <location>
        <begin position="259"/>
        <end position="286"/>
    </location>
</feature>
<reference evidence="13" key="1">
    <citation type="journal article" date="2019" name="Int. J. Syst. Evol. Microbiol.">
        <title>The Global Catalogue of Microorganisms (GCM) 10K type strain sequencing project: providing services to taxonomists for standard genome sequencing and annotation.</title>
        <authorList>
            <consortium name="The Broad Institute Genomics Platform"/>
            <consortium name="The Broad Institute Genome Sequencing Center for Infectious Disease"/>
            <person name="Wu L."/>
            <person name="Ma J."/>
        </authorList>
    </citation>
    <scope>NUCLEOTIDE SEQUENCE [LARGE SCALE GENOMIC DNA]</scope>
    <source>
        <strain evidence="13">NBRC 101365</strain>
    </source>
</reference>
<dbReference type="CDD" id="cd13131">
    <property type="entry name" value="MATE_NorM_like"/>
    <property type="match status" value="1"/>
</dbReference>
<feature type="transmembrane region" description="Helical" evidence="11">
    <location>
        <begin position="337"/>
        <end position="360"/>
    </location>
</feature>
<dbReference type="PIRSF" id="PIRSF006603">
    <property type="entry name" value="DinF"/>
    <property type="match status" value="1"/>
</dbReference>
<feature type="transmembrane region" description="Helical" evidence="11">
    <location>
        <begin position="73"/>
        <end position="93"/>
    </location>
</feature>
<evidence type="ECO:0000256" key="1">
    <source>
        <dbReference type="ARBA" id="ARBA00004429"/>
    </source>
</evidence>
<dbReference type="Pfam" id="PF01554">
    <property type="entry name" value="MatE"/>
    <property type="match status" value="2"/>
</dbReference>
<evidence type="ECO:0000256" key="7">
    <source>
        <dbReference type="ARBA" id="ARBA00023065"/>
    </source>
</evidence>
<organism evidence="12 13">
    <name type="scientific">Labrys miyagiensis</name>
    <dbReference type="NCBI Taxonomy" id="346912"/>
    <lineage>
        <taxon>Bacteria</taxon>
        <taxon>Pseudomonadati</taxon>
        <taxon>Pseudomonadota</taxon>
        <taxon>Alphaproteobacteria</taxon>
        <taxon>Hyphomicrobiales</taxon>
        <taxon>Xanthobacteraceae</taxon>
        <taxon>Labrys</taxon>
    </lineage>
</organism>
<keyword evidence="4" id="KW-1003">Cell membrane</keyword>
<feature type="transmembrane region" description="Helical" evidence="11">
    <location>
        <begin position="412"/>
        <end position="436"/>
    </location>
</feature>
<keyword evidence="7" id="KW-0406">Ion transport</keyword>
<dbReference type="InterPro" id="IPR050222">
    <property type="entry name" value="MATE_MdtK"/>
</dbReference>
<keyword evidence="3" id="KW-0050">Antiport</keyword>
<keyword evidence="8 11" id="KW-0472">Membrane</keyword>
<feature type="transmembrane region" description="Helical" evidence="11">
    <location>
        <begin position="28"/>
        <end position="53"/>
    </location>
</feature>
<evidence type="ECO:0000256" key="3">
    <source>
        <dbReference type="ARBA" id="ARBA00022449"/>
    </source>
</evidence>
<feature type="transmembrane region" description="Helical" evidence="11">
    <location>
        <begin position="180"/>
        <end position="200"/>
    </location>
</feature>
<dbReference type="EMBL" id="BSPC01000075">
    <property type="protein sequence ID" value="GLS23484.1"/>
    <property type="molecule type" value="Genomic_DNA"/>
</dbReference>
<gene>
    <name evidence="12" type="ORF">GCM10007874_65050</name>
</gene>
<evidence type="ECO:0000256" key="11">
    <source>
        <dbReference type="SAM" id="Phobius"/>
    </source>
</evidence>
<comment type="subcellular location">
    <subcellularLocation>
        <location evidence="1">Cell inner membrane</location>
        <topology evidence="1">Multi-pass membrane protein</topology>
    </subcellularLocation>
</comment>
<dbReference type="PANTHER" id="PTHR43298:SF2">
    <property type="entry name" value="FMN_FAD EXPORTER YEEO-RELATED"/>
    <property type="match status" value="1"/>
</dbReference>
<accession>A0ABQ6CTN4</accession>
<keyword evidence="2" id="KW-0813">Transport</keyword>
<protein>
    <recommendedName>
        <fullName evidence="9">Multidrug-efflux transporter</fullName>
    </recommendedName>
</protein>
<feature type="region of interest" description="Disordered" evidence="10">
    <location>
        <begin position="1"/>
        <end position="21"/>
    </location>
</feature>